<keyword evidence="3" id="KW-1185">Reference proteome</keyword>
<dbReference type="VEuPathDB" id="ToxoDB:cyc_03206"/>
<dbReference type="InParanoid" id="A0A1D3D7F2"/>
<evidence type="ECO:0000313" key="2">
    <source>
        <dbReference type="EMBL" id="OEH79350.1"/>
    </source>
</evidence>
<dbReference type="EMBL" id="JROU02000416">
    <property type="protein sequence ID" value="OEH79350.1"/>
    <property type="molecule type" value="Genomic_DNA"/>
</dbReference>
<feature type="region of interest" description="Disordered" evidence="1">
    <location>
        <begin position="1"/>
        <end position="21"/>
    </location>
</feature>
<reference evidence="2 3" key="1">
    <citation type="journal article" date="2016" name="BMC Genomics">
        <title>Comparative genomics reveals Cyclospora cayetanensis possesses coccidia-like metabolism and invasion components but unique surface antigens.</title>
        <authorList>
            <person name="Liu S."/>
            <person name="Wang L."/>
            <person name="Zheng H."/>
            <person name="Xu Z."/>
            <person name="Roellig D.M."/>
            <person name="Li N."/>
            <person name="Frace M.A."/>
            <person name="Tang K."/>
            <person name="Arrowood M.J."/>
            <person name="Moss D.M."/>
            <person name="Zhang L."/>
            <person name="Feng Y."/>
            <person name="Xiao L."/>
        </authorList>
    </citation>
    <scope>NUCLEOTIDE SEQUENCE [LARGE SCALE GENOMIC DNA]</scope>
    <source>
        <strain evidence="2 3">CHN_HEN01</strain>
    </source>
</reference>
<sequence>MKNGASTISPTGRTFEGLSQESTRGNFHEHLKNQAVEVALRFSRGTYFALIELDLSMQHSSAANEDAAARGAYSGVPRDAAAGEEEKWAAASPEGRYVEGRLRASVDRETAVLLQLQMQQAQHQAYQSQVQPQEQHQDQRELQEATYRIQRITFNDPAIQTLHEKKRHVTLDLFLAPQSLSGSGILRVVTPLQEHKQLYRTNKSCESLVLVHEAPVSGGMQEMLEALNFKPRAVEFVRRRTFKLNISGSLVEASLNWRFRELQREYLEEVWHPLQQAAAAYSALALFEPVGFSSEF</sequence>
<accession>A0A1D3D7F2</accession>
<evidence type="ECO:0000256" key="1">
    <source>
        <dbReference type="SAM" id="MobiDB-lite"/>
    </source>
</evidence>
<organism evidence="2 3">
    <name type="scientific">Cyclospora cayetanensis</name>
    <dbReference type="NCBI Taxonomy" id="88456"/>
    <lineage>
        <taxon>Eukaryota</taxon>
        <taxon>Sar</taxon>
        <taxon>Alveolata</taxon>
        <taxon>Apicomplexa</taxon>
        <taxon>Conoidasida</taxon>
        <taxon>Coccidia</taxon>
        <taxon>Eucoccidiorida</taxon>
        <taxon>Eimeriorina</taxon>
        <taxon>Eimeriidae</taxon>
        <taxon>Cyclospora</taxon>
    </lineage>
</organism>
<dbReference type="Proteomes" id="UP000095192">
    <property type="component" value="Unassembled WGS sequence"/>
</dbReference>
<gene>
    <name evidence="2" type="ORF">cyc_03206</name>
</gene>
<evidence type="ECO:0000313" key="3">
    <source>
        <dbReference type="Proteomes" id="UP000095192"/>
    </source>
</evidence>
<comment type="caution">
    <text evidence="2">The sequence shown here is derived from an EMBL/GenBank/DDBJ whole genome shotgun (WGS) entry which is preliminary data.</text>
</comment>
<dbReference type="VEuPathDB" id="ToxoDB:LOC34619940"/>
<name>A0A1D3D7F2_9EIME</name>
<proteinExistence type="predicted"/>
<dbReference type="AlphaFoldDB" id="A0A1D3D7F2"/>
<protein>
    <submittedName>
        <fullName evidence="2">Uncharacterized protein</fullName>
    </submittedName>
</protein>